<evidence type="ECO:0000259" key="3">
    <source>
        <dbReference type="PROSITE" id="PS51462"/>
    </source>
</evidence>
<keyword evidence="5" id="KW-1185">Reference proteome</keyword>
<dbReference type="PANTHER" id="PTHR43046:SF16">
    <property type="entry name" value="ADP-RIBOSE PYROPHOSPHATASE YJHB-RELATED"/>
    <property type="match status" value="1"/>
</dbReference>
<evidence type="ECO:0000256" key="2">
    <source>
        <dbReference type="ARBA" id="ARBA00022801"/>
    </source>
</evidence>
<comment type="caution">
    <text evidence="4">The sequence shown here is derived from an EMBL/GenBank/DDBJ whole genome shotgun (WGS) entry which is preliminary data.</text>
</comment>
<accession>A0ABU8NAT8</accession>
<evidence type="ECO:0000313" key="5">
    <source>
        <dbReference type="Proteomes" id="UP001370100"/>
    </source>
</evidence>
<evidence type="ECO:0000313" key="4">
    <source>
        <dbReference type="EMBL" id="MEJ2889519.1"/>
    </source>
</evidence>
<organism evidence="4 5">
    <name type="scientific">Actinomycetospora aeridis</name>
    <dbReference type="NCBI Taxonomy" id="3129231"/>
    <lineage>
        <taxon>Bacteria</taxon>
        <taxon>Bacillati</taxon>
        <taxon>Actinomycetota</taxon>
        <taxon>Actinomycetes</taxon>
        <taxon>Pseudonocardiales</taxon>
        <taxon>Pseudonocardiaceae</taxon>
        <taxon>Actinomycetospora</taxon>
    </lineage>
</organism>
<dbReference type="RefSeq" id="WP_337717168.1">
    <property type="nucleotide sequence ID" value="NZ_JBBEGL010000007.1"/>
</dbReference>
<feature type="domain" description="Nudix hydrolase" evidence="3">
    <location>
        <begin position="29"/>
        <end position="168"/>
    </location>
</feature>
<gene>
    <name evidence="4" type="ORF">WCD41_23870</name>
</gene>
<dbReference type="PROSITE" id="PS51462">
    <property type="entry name" value="NUDIX"/>
    <property type="match status" value="1"/>
</dbReference>
<dbReference type="InterPro" id="IPR020476">
    <property type="entry name" value="Nudix_hydrolase"/>
</dbReference>
<keyword evidence="2" id="KW-0378">Hydrolase</keyword>
<dbReference type="InterPro" id="IPR000086">
    <property type="entry name" value="NUDIX_hydrolase_dom"/>
</dbReference>
<dbReference type="InterPro" id="IPR015797">
    <property type="entry name" value="NUDIX_hydrolase-like_dom_sf"/>
</dbReference>
<name>A0ABU8NAT8_9PSEU</name>
<dbReference type="PRINTS" id="PR00502">
    <property type="entry name" value="NUDIXFAMILY"/>
</dbReference>
<dbReference type="Proteomes" id="UP001370100">
    <property type="component" value="Unassembled WGS sequence"/>
</dbReference>
<evidence type="ECO:0000256" key="1">
    <source>
        <dbReference type="ARBA" id="ARBA00001946"/>
    </source>
</evidence>
<dbReference type="Pfam" id="PF00293">
    <property type="entry name" value="NUDIX"/>
    <property type="match status" value="1"/>
</dbReference>
<comment type="cofactor">
    <cofactor evidence="1">
        <name>Mg(2+)</name>
        <dbReference type="ChEBI" id="CHEBI:18420"/>
    </cofactor>
</comment>
<protein>
    <submittedName>
        <fullName evidence="4">NUDIX domain-containing protein</fullName>
    </submittedName>
</protein>
<dbReference type="EMBL" id="JBBEGL010000007">
    <property type="protein sequence ID" value="MEJ2889519.1"/>
    <property type="molecule type" value="Genomic_DNA"/>
</dbReference>
<proteinExistence type="predicted"/>
<reference evidence="4 5" key="1">
    <citation type="submission" date="2024-03" db="EMBL/GenBank/DDBJ databases">
        <title>Actinomycetospora sp. OC33-EN06, a novel actinomycete isolated from wild orchid (Aerides multiflora).</title>
        <authorList>
            <person name="Suriyachadkun C."/>
        </authorList>
    </citation>
    <scope>NUCLEOTIDE SEQUENCE [LARGE SCALE GENOMIC DNA]</scope>
    <source>
        <strain evidence="4 5">OC33-EN06</strain>
    </source>
</reference>
<sequence>MGSGGVADGAVPRSAWSPPRRIEFWGDTPPATAVVALAFTLVRDGTGRVLLVRRIDTGNWELPGGTIETGETATAAAVREVLEETAVAITVTGLAGVFCDPSHVVVYPESGQARQQHVTLLHAAPVPGDAGEPTPDGEETDAARWVELDDLAGFPIHPSVHRRLDHALRHLRGDADVHVD</sequence>
<dbReference type="Gene3D" id="3.90.79.10">
    <property type="entry name" value="Nucleoside Triphosphate Pyrophosphohydrolase"/>
    <property type="match status" value="1"/>
</dbReference>
<dbReference type="SUPFAM" id="SSF55811">
    <property type="entry name" value="Nudix"/>
    <property type="match status" value="1"/>
</dbReference>
<dbReference type="PANTHER" id="PTHR43046">
    <property type="entry name" value="GDP-MANNOSE MANNOSYL HYDROLASE"/>
    <property type="match status" value="1"/>
</dbReference>